<evidence type="ECO:0000256" key="3">
    <source>
        <dbReference type="ARBA" id="ARBA00022801"/>
    </source>
</evidence>
<evidence type="ECO:0000256" key="1">
    <source>
        <dbReference type="ARBA" id="ARBA00022670"/>
    </source>
</evidence>
<evidence type="ECO:0000256" key="2">
    <source>
        <dbReference type="ARBA" id="ARBA00022723"/>
    </source>
</evidence>
<organism evidence="4 5">
    <name type="scientific">Candidatus Woesebacteria bacterium GW2011_GWA1_39_21</name>
    <dbReference type="NCBI Taxonomy" id="1618550"/>
    <lineage>
        <taxon>Bacteria</taxon>
        <taxon>Candidatus Woeseibacteriota</taxon>
    </lineage>
</organism>
<dbReference type="Gene3D" id="3.40.630.10">
    <property type="entry name" value="Zn peptidases"/>
    <property type="match status" value="1"/>
</dbReference>
<protein>
    <recommendedName>
        <fullName evidence="6">Peptidase M20</fullName>
    </recommendedName>
</protein>
<reference evidence="4 5" key="1">
    <citation type="journal article" date="2015" name="Nature">
        <title>rRNA introns, odd ribosomes, and small enigmatic genomes across a large radiation of phyla.</title>
        <authorList>
            <person name="Brown C.T."/>
            <person name="Hug L.A."/>
            <person name="Thomas B.C."/>
            <person name="Sharon I."/>
            <person name="Castelle C.J."/>
            <person name="Singh A."/>
            <person name="Wilkins M.J."/>
            <person name="Williams K.H."/>
            <person name="Banfield J.F."/>
        </authorList>
    </citation>
    <scope>NUCLEOTIDE SEQUENCE [LARGE SCALE GENOMIC DNA]</scope>
</reference>
<dbReference type="GO" id="GO:0046872">
    <property type="term" value="F:metal ion binding"/>
    <property type="evidence" value="ECO:0007669"/>
    <property type="project" value="UniProtKB-KW"/>
</dbReference>
<dbReference type="Proteomes" id="UP000034246">
    <property type="component" value="Unassembled WGS sequence"/>
</dbReference>
<sequence>MSNSYKTLVEFLKIKSVSTQSDYLPEMKRAREFITDKLKTMSFKTRILKAKSHDAVFGQLITDPSAPTILIYGHYDVQPAEPLTEWKTEPFIPTIIKRKIYARGATDNKGQITIHIEAVKKFLEQKKRPNINFKFIIEGEEELGSPGIVNLANKYA</sequence>
<dbReference type="STRING" id="1618550.UT39_C0022G0025"/>
<dbReference type="GO" id="GO:0008233">
    <property type="term" value="F:peptidase activity"/>
    <property type="evidence" value="ECO:0007669"/>
    <property type="project" value="UniProtKB-KW"/>
</dbReference>
<comment type="caution">
    <text evidence="4">The sequence shown here is derived from an EMBL/GenBank/DDBJ whole genome shotgun (WGS) entry which is preliminary data.</text>
</comment>
<evidence type="ECO:0000313" key="5">
    <source>
        <dbReference type="Proteomes" id="UP000034246"/>
    </source>
</evidence>
<name>A0A0G0NBK3_9BACT</name>
<evidence type="ECO:0008006" key="6">
    <source>
        <dbReference type="Google" id="ProtNLM"/>
    </source>
</evidence>
<keyword evidence="3" id="KW-0378">Hydrolase</keyword>
<feature type="non-terminal residue" evidence="4">
    <location>
        <position position="156"/>
    </location>
</feature>
<keyword evidence="2" id="KW-0479">Metal-binding</keyword>
<gene>
    <name evidence="4" type="ORF">UT39_C0022G0025</name>
</gene>
<dbReference type="InterPro" id="IPR002933">
    <property type="entry name" value="Peptidase_M20"/>
</dbReference>
<evidence type="ECO:0000313" key="4">
    <source>
        <dbReference type="EMBL" id="KKR10171.1"/>
    </source>
</evidence>
<dbReference type="EMBL" id="LBWP01000022">
    <property type="protein sequence ID" value="KKR10171.1"/>
    <property type="molecule type" value="Genomic_DNA"/>
</dbReference>
<dbReference type="Pfam" id="PF01546">
    <property type="entry name" value="Peptidase_M20"/>
    <property type="match status" value="1"/>
</dbReference>
<dbReference type="AlphaFoldDB" id="A0A0G0NBK3"/>
<proteinExistence type="predicted"/>
<dbReference type="SUPFAM" id="SSF53187">
    <property type="entry name" value="Zn-dependent exopeptidases"/>
    <property type="match status" value="1"/>
</dbReference>
<accession>A0A0G0NBK3</accession>
<dbReference type="PANTHER" id="PTHR43270">
    <property type="entry name" value="BETA-ALA-HIS DIPEPTIDASE"/>
    <property type="match status" value="1"/>
</dbReference>
<dbReference type="InterPro" id="IPR051458">
    <property type="entry name" value="Cyt/Met_Dipeptidase"/>
</dbReference>
<dbReference type="PANTHER" id="PTHR43270:SF12">
    <property type="entry name" value="SUCCINYL-DIAMINOPIMELATE DESUCCINYLASE"/>
    <property type="match status" value="1"/>
</dbReference>
<dbReference type="GO" id="GO:0006508">
    <property type="term" value="P:proteolysis"/>
    <property type="evidence" value="ECO:0007669"/>
    <property type="project" value="UniProtKB-KW"/>
</dbReference>
<keyword evidence="1" id="KW-0645">Protease</keyword>